<dbReference type="RefSeq" id="WP_353635044.1">
    <property type="nucleotide sequence ID" value="NZ_CP159204.1"/>
</dbReference>
<dbReference type="Gene3D" id="3.40.50.2000">
    <property type="entry name" value="Glycogen Phosphorylase B"/>
    <property type="match status" value="2"/>
</dbReference>
<dbReference type="InterPro" id="IPR050194">
    <property type="entry name" value="Glycosyltransferase_grp1"/>
</dbReference>
<protein>
    <submittedName>
        <fullName evidence="2">Glycosyltransferase family 4 protein</fullName>
        <ecNumber evidence="2">2.4.-.-</ecNumber>
    </submittedName>
</protein>
<dbReference type="Pfam" id="PF00534">
    <property type="entry name" value="Glycos_transf_1"/>
    <property type="match status" value="1"/>
</dbReference>
<dbReference type="CDD" id="cd03801">
    <property type="entry name" value="GT4_PimA-like"/>
    <property type="match status" value="1"/>
</dbReference>
<dbReference type="EC" id="2.4.-.-" evidence="2"/>
<feature type="domain" description="Glycosyl transferase family 1" evidence="1">
    <location>
        <begin position="226"/>
        <end position="380"/>
    </location>
</feature>
<dbReference type="SUPFAM" id="SSF53756">
    <property type="entry name" value="UDP-Glycosyltransferase/glycogen phosphorylase"/>
    <property type="match status" value="1"/>
</dbReference>
<proteinExistence type="predicted"/>
<organism evidence="2">
    <name type="scientific">Halobacterium sp. NMX12-1</name>
    <dbReference type="NCBI Taxonomy" id="3166650"/>
    <lineage>
        <taxon>Archaea</taxon>
        <taxon>Methanobacteriati</taxon>
        <taxon>Methanobacteriota</taxon>
        <taxon>Stenosarchaea group</taxon>
        <taxon>Halobacteria</taxon>
        <taxon>Halobacteriales</taxon>
        <taxon>Halobacteriaceae</taxon>
        <taxon>Halobacterium</taxon>
    </lineage>
</organism>
<dbReference type="GO" id="GO:0016757">
    <property type="term" value="F:glycosyltransferase activity"/>
    <property type="evidence" value="ECO:0007669"/>
    <property type="project" value="UniProtKB-KW"/>
</dbReference>
<name>A0AAU8CF20_9EURY</name>
<keyword evidence="2" id="KW-0328">Glycosyltransferase</keyword>
<evidence type="ECO:0000313" key="2">
    <source>
        <dbReference type="EMBL" id="XCF17539.1"/>
    </source>
</evidence>
<sequence length="403" mass="44901">MKIGFIHPSWPGGEGTGATHTANQIIEGLTNQDHEITVYCAERPQVSKHQTSDIDIKYLSEGGIPHTNIALNKAIQGRFDEFDQYDLVSSYLTSLIPAMETISEKTSASTLVTLNAYAGVCPKNDLQYMDNTRCDDNSPSRCLPCIAKTSGGSQKHGRAYRIASRLGNYKLIKSIEPEKLSIDGFHALSEHVKQTYSEFDFPSERITVIPNPIDESFVVPHESGFSEPYKLLYVGYLEEHKGVEMLPKLMARLDERDREFRLTIAGDGGLRSEVEQSVLELDLEDAVNFRGHVPYEELPSVYANHDIFVYPGQWEEPFGRVFLEAMGAKTPIVATNVGAAGKIIGEAGSVVEPTVSALSEEIISIAQHQSLSQLSINARKERKRYNPTQIQQEFETLYKSLIK</sequence>
<dbReference type="KEGG" id="hanx:ABSL23_05880"/>
<gene>
    <name evidence="2" type="ORF">ABSL23_05880</name>
</gene>
<dbReference type="PANTHER" id="PTHR45947:SF3">
    <property type="entry name" value="SULFOQUINOVOSYL TRANSFERASE SQD2"/>
    <property type="match status" value="1"/>
</dbReference>
<dbReference type="GeneID" id="91108659"/>
<evidence type="ECO:0000259" key="1">
    <source>
        <dbReference type="Pfam" id="PF00534"/>
    </source>
</evidence>
<dbReference type="EMBL" id="CP159204">
    <property type="protein sequence ID" value="XCF17539.1"/>
    <property type="molecule type" value="Genomic_DNA"/>
</dbReference>
<dbReference type="InterPro" id="IPR001296">
    <property type="entry name" value="Glyco_trans_1"/>
</dbReference>
<dbReference type="PANTHER" id="PTHR45947">
    <property type="entry name" value="SULFOQUINOVOSYL TRANSFERASE SQD2"/>
    <property type="match status" value="1"/>
</dbReference>
<keyword evidence="2" id="KW-0808">Transferase</keyword>
<accession>A0AAU8CF20</accession>
<dbReference type="AlphaFoldDB" id="A0AAU8CF20"/>
<reference evidence="2" key="1">
    <citation type="submission" date="2024-06" db="EMBL/GenBank/DDBJ databases">
        <title>Genome Sequence of an extremely halophilic archaeon isolated from Permian era halite, Salado Formation, Carlsbad, New Mexico: Halobacterium sp. strain NMX12-1.</title>
        <authorList>
            <person name="Sotoa L."/>
            <person name="DasSarma P."/>
            <person name="Anton B.P."/>
            <person name="Vincze T."/>
            <person name="Verma I."/>
            <person name="Eralp B."/>
            <person name="Powers D.W."/>
            <person name="Dozier B.L."/>
            <person name="Roberts R.J."/>
            <person name="DasSarma S."/>
        </authorList>
    </citation>
    <scope>NUCLEOTIDE SEQUENCE</scope>
    <source>
        <strain evidence="2">NMX12-1</strain>
    </source>
</reference>